<dbReference type="GO" id="GO:0005886">
    <property type="term" value="C:plasma membrane"/>
    <property type="evidence" value="ECO:0007669"/>
    <property type="project" value="UniProtKB-SubCell"/>
</dbReference>
<name>A0A937M345_9GAMM</name>
<proteinExistence type="inferred from homology"/>
<reference evidence="11" key="1">
    <citation type="submission" date="2020-10" db="EMBL/GenBank/DDBJ databases">
        <title>Microbiome of the Black Sea water column analyzed by genome centric metagenomics.</title>
        <authorList>
            <person name="Cabello-Yeves P.J."/>
            <person name="Callieri C."/>
            <person name="Picazo A."/>
            <person name="Mehrshad M."/>
            <person name="Haro-Moreno J.M."/>
            <person name="Roda-Garcia J."/>
            <person name="Dzembekova N."/>
            <person name="Slabakova V."/>
            <person name="Slabakova N."/>
            <person name="Moncheva S."/>
            <person name="Rodriguez-Valera F."/>
        </authorList>
    </citation>
    <scope>NUCLEOTIDE SEQUENCE</scope>
    <source>
        <strain evidence="11">BS30m-G43</strain>
    </source>
</reference>
<evidence type="ECO:0000256" key="7">
    <source>
        <dbReference type="ARBA" id="ARBA00022989"/>
    </source>
</evidence>
<dbReference type="InterPro" id="IPR007533">
    <property type="entry name" value="Cyt_c_oxidase_assmbl_CtaG"/>
</dbReference>
<sequence>MMANKKRTILKLSAAVAGMYLFSFALVPLYDVFCDITGLNGKVAQSSNAESSISVEGREIGLQFISHNNAGMPWTFKPSKEVSKIKTGTLYEATFYAKNTTNKMMTGRAVNSVAPSNAKDYIKKIECFCFAEGIELMPGEEILLPIKMVVDDELPENIKNIVLSYTIFDSKIEHNITMDHDSDHMGS</sequence>
<gene>
    <name evidence="11" type="ORF">ISR29_05940</name>
</gene>
<evidence type="ECO:0000256" key="6">
    <source>
        <dbReference type="ARBA" id="ARBA00022968"/>
    </source>
</evidence>
<dbReference type="GO" id="GO:0005507">
    <property type="term" value="F:copper ion binding"/>
    <property type="evidence" value="ECO:0007669"/>
    <property type="project" value="InterPro"/>
</dbReference>
<evidence type="ECO:0000256" key="4">
    <source>
        <dbReference type="ARBA" id="ARBA00015384"/>
    </source>
</evidence>
<comment type="similarity">
    <text evidence="3">Belongs to the COX11/CtaG family.</text>
</comment>
<dbReference type="PANTHER" id="PTHR21320:SF3">
    <property type="entry name" value="CYTOCHROME C OXIDASE ASSEMBLY PROTEIN COX11, MITOCHONDRIAL-RELATED"/>
    <property type="match status" value="1"/>
</dbReference>
<comment type="caution">
    <text evidence="11">The sequence shown here is derived from an EMBL/GenBank/DDBJ whole genome shotgun (WGS) entry which is preliminary data.</text>
</comment>
<evidence type="ECO:0000256" key="1">
    <source>
        <dbReference type="ARBA" id="ARBA00004007"/>
    </source>
</evidence>
<evidence type="ECO:0000313" key="12">
    <source>
        <dbReference type="Proteomes" id="UP000705230"/>
    </source>
</evidence>
<evidence type="ECO:0000256" key="2">
    <source>
        <dbReference type="ARBA" id="ARBA00004382"/>
    </source>
</evidence>
<dbReference type="SUPFAM" id="SSF110111">
    <property type="entry name" value="Ctag/Cox11"/>
    <property type="match status" value="1"/>
</dbReference>
<dbReference type="NCBIfam" id="NF003465">
    <property type="entry name" value="PRK05089.1"/>
    <property type="match status" value="1"/>
</dbReference>
<evidence type="ECO:0000256" key="3">
    <source>
        <dbReference type="ARBA" id="ARBA00009620"/>
    </source>
</evidence>
<dbReference type="InterPro" id="IPR023471">
    <property type="entry name" value="CtaG/Cox11_dom_sf"/>
</dbReference>
<keyword evidence="9 10" id="KW-0472">Membrane</keyword>
<dbReference type="Pfam" id="PF04442">
    <property type="entry name" value="CtaG_Cox11"/>
    <property type="match status" value="1"/>
</dbReference>
<evidence type="ECO:0000256" key="8">
    <source>
        <dbReference type="ARBA" id="ARBA00023008"/>
    </source>
</evidence>
<dbReference type="AlphaFoldDB" id="A0A937M345"/>
<keyword evidence="7 10" id="KW-1133">Transmembrane helix</keyword>
<comment type="subcellular location">
    <subcellularLocation>
        <location evidence="2">Cell inner membrane</location>
        <topology evidence="2">Single-pass type II membrane protein</topology>
        <orientation evidence="2">Periplasmic side</orientation>
    </subcellularLocation>
</comment>
<organism evidence="11 12">
    <name type="scientific">SAR86 cluster bacterium</name>
    <dbReference type="NCBI Taxonomy" id="2030880"/>
    <lineage>
        <taxon>Bacteria</taxon>
        <taxon>Pseudomonadati</taxon>
        <taxon>Pseudomonadota</taxon>
        <taxon>Gammaproteobacteria</taxon>
        <taxon>SAR86 cluster</taxon>
    </lineage>
</organism>
<comment type="function">
    <text evidence="1">Exerts its effect at some terminal stage of cytochrome c oxidase synthesis, probably by being involved in the insertion of the copper B into subunit I.</text>
</comment>
<dbReference type="PANTHER" id="PTHR21320">
    <property type="entry name" value="CYTOCHROME C OXIDASE ASSEMBLY PROTEIN COX11-RELATED"/>
    <property type="match status" value="1"/>
</dbReference>
<dbReference type="PIRSF" id="PIRSF005413">
    <property type="entry name" value="COX11"/>
    <property type="match status" value="1"/>
</dbReference>
<feature type="transmembrane region" description="Helical" evidence="10">
    <location>
        <begin position="12"/>
        <end position="30"/>
    </location>
</feature>
<keyword evidence="6" id="KW-0735">Signal-anchor</keyword>
<protein>
    <recommendedName>
        <fullName evidence="4">Cytochrome c oxidase assembly protein CtaG</fullName>
    </recommendedName>
</protein>
<evidence type="ECO:0000256" key="5">
    <source>
        <dbReference type="ARBA" id="ARBA00022692"/>
    </source>
</evidence>
<keyword evidence="5 10" id="KW-0812">Transmembrane</keyword>
<dbReference type="Proteomes" id="UP000705230">
    <property type="component" value="Unassembled WGS sequence"/>
</dbReference>
<evidence type="ECO:0000256" key="10">
    <source>
        <dbReference type="SAM" id="Phobius"/>
    </source>
</evidence>
<accession>A0A937M345</accession>
<dbReference type="EMBL" id="JADHSG010000012">
    <property type="protein sequence ID" value="MBL6903725.1"/>
    <property type="molecule type" value="Genomic_DNA"/>
</dbReference>
<dbReference type="Gene3D" id="2.60.370.10">
    <property type="entry name" value="Ctag/Cox11"/>
    <property type="match status" value="1"/>
</dbReference>
<keyword evidence="8" id="KW-0186">Copper</keyword>
<evidence type="ECO:0000256" key="9">
    <source>
        <dbReference type="ARBA" id="ARBA00023136"/>
    </source>
</evidence>
<evidence type="ECO:0000313" key="11">
    <source>
        <dbReference type="EMBL" id="MBL6903725.1"/>
    </source>
</evidence>